<dbReference type="NCBIfam" id="TIGR00756">
    <property type="entry name" value="PPR"/>
    <property type="match status" value="6"/>
</dbReference>
<keyword evidence="1" id="KW-0677">Repeat</keyword>
<feature type="repeat" description="PPR" evidence="2">
    <location>
        <begin position="74"/>
        <end position="108"/>
    </location>
</feature>
<evidence type="ECO:0000256" key="2">
    <source>
        <dbReference type="PROSITE-ProRule" id="PRU00708"/>
    </source>
</evidence>
<accession>A0ABD1NXK7</accession>
<name>A0ABD1NXK7_9LAMI</name>
<comment type="caution">
    <text evidence="3">The sequence shown here is derived from an EMBL/GenBank/DDBJ whole genome shotgun (WGS) entry which is preliminary data.</text>
</comment>
<dbReference type="PANTHER" id="PTHR47926:SF416">
    <property type="entry name" value="(WILD MALAYSIAN BANANA) HYPOTHETICAL PROTEIN"/>
    <property type="match status" value="1"/>
</dbReference>
<dbReference type="PROSITE" id="PS51375">
    <property type="entry name" value="PPR"/>
    <property type="match status" value="4"/>
</dbReference>
<proteinExistence type="predicted"/>
<dbReference type="Gene3D" id="1.25.40.10">
    <property type="entry name" value="Tetratricopeptide repeat domain"/>
    <property type="match status" value="3"/>
</dbReference>
<feature type="repeat" description="PPR" evidence="2">
    <location>
        <begin position="206"/>
        <end position="240"/>
    </location>
</feature>
<evidence type="ECO:0000313" key="4">
    <source>
        <dbReference type="Proteomes" id="UP001604277"/>
    </source>
</evidence>
<sequence>MSLFASKYSKSSHRAISLLNRRCLGIPELKQIQSHLIISGAIADPFAAGKLIAHFAIFDLSHSHTLFQLLPQRSTSIWNAIIRAFTENHKPEDALSLYKQMLGSNFLPNNYTFSFVFRACSELGDVSLGLMYHTHVFRLGWECYDFVQNGLIHCYASCKSMEIARKLFDVSSKRDVITWTAVINGYLKIREDGAAKELFDQMPERNEVSWSAMINGYVQMGLFKEAVEMFNDMRVAGIRLNQSGAVGLLSACASLGALDQGRWIHAYIDRVKMEVDRVLGTALVDMYSKCGCIDMACYVFEKMLCRDVFAYTSIISGLANHGESTSAIELFKRMEDEGIRPNNITLICVLSACSRMGLVEEGLRIFKSMKDVYGIEPGSQHYGCLVDLISRAGLLEQAIKVVREMPMNPDSYVLGALLSACRVHGDIDIGKEMVEGLAERRLDHSGINVLVSNIYASIDQWDDVERVRKGMEEKNVKKVPGFSLIEVEGL</sequence>
<dbReference type="EMBL" id="JBFOLJ010000069">
    <property type="protein sequence ID" value="KAL2456346.1"/>
    <property type="molecule type" value="Genomic_DNA"/>
</dbReference>
<gene>
    <name evidence="3" type="ORF">Fot_56903</name>
</gene>
<feature type="repeat" description="PPR" evidence="2">
    <location>
        <begin position="175"/>
        <end position="205"/>
    </location>
</feature>
<dbReference type="FunFam" id="1.25.40.10:FF:000184">
    <property type="entry name" value="Pentatricopeptide repeat-containing protein, chloroplastic"/>
    <property type="match status" value="1"/>
</dbReference>
<dbReference type="Pfam" id="PF01535">
    <property type="entry name" value="PPR"/>
    <property type="match status" value="3"/>
</dbReference>
<reference evidence="4" key="1">
    <citation type="submission" date="2024-07" db="EMBL/GenBank/DDBJ databases">
        <title>Two chromosome-level genome assemblies of Korean endemic species Abeliophyllum distichum and Forsythia ovata (Oleaceae).</title>
        <authorList>
            <person name="Jang H."/>
        </authorList>
    </citation>
    <scope>NUCLEOTIDE SEQUENCE [LARGE SCALE GENOMIC DNA]</scope>
</reference>
<dbReference type="InterPro" id="IPR046960">
    <property type="entry name" value="PPR_At4g14850-like_plant"/>
</dbReference>
<dbReference type="Pfam" id="PF20431">
    <property type="entry name" value="E_motif"/>
    <property type="match status" value="1"/>
</dbReference>
<dbReference type="InterPro" id="IPR011990">
    <property type="entry name" value="TPR-like_helical_dom_sf"/>
</dbReference>
<keyword evidence="4" id="KW-1185">Reference proteome</keyword>
<evidence type="ECO:0000256" key="1">
    <source>
        <dbReference type="ARBA" id="ARBA00022737"/>
    </source>
</evidence>
<dbReference type="Pfam" id="PF13041">
    <property type="entry name" value="PPR_2"/>
    <property type="match status" value="2"/>
</dbReference>
<dbReference type="AlphaFoldDB" id="A0ABD1NXK7"/>
<dbReference type="InterPro" id="IPR046848">
    <property type="entry name" value="E_motif"/>
</dbReference>
<protein>
    <submittedName>
        <fullName evidence="3">Pentatricopeptide repeat-containing protein</fullName>
    </submittedName>
</protein>
<dbReference type="FunFam" id="1.25.40.10:FF:000348">
    <property type="entry name" value="Pentatricopeptide repeat-containing protein chloroplastic"/>
    <property type="match status" value="1"/>
</dbReference>
<organism evidence="3 4">
    <name type="scientific">Forsythia ovata</name>
    <dbReference type="NCBI Taxonomy" id="205694"/>
    <lineage>
        <taxon>Eukaryota</taxon>
        <taxon>Viridiplantae</taxon>
        <taxon>Streptophyta</taxon>
        <taxon>Embryophyta</taxon>
        <taxon>Tracheophyta</taxon>
        <taxon>Spermatophyta</taxon>
        <taxon>Magnoliopsida</taxon>
        <taxon>eudicotyledons</taxon>
        <taxon>Gunneridae</taxon>
        <taxon>Pentapetalae</taxon>
        <taxon>asterids</taxon>
        <taxon>lamiids</taxon>
        <taxon>Lamiales</taxon>
        <taxon>Oleaceae</taxon>
        <taxon>Forsythieae</taxon>
        <taxon>Forsythia</taxon>
    </lineage>
</organism>
<dbReference type="Proteomes" id="UP001604277">
    <property type="component" value="Unassembled WGS sequence"/>
</dbReference>
<dbReference type="InterPro" id="IPR002885">
    <property type="entry name" value="PPR_rpt"/>
</dbReference>
<feature type="repeat" description="PPR" evidence="2">
    <location>
        <begin position="307"/>
        <end position="341"/>
    </location>
</feature>
<dbReference type="PANTHER" id="PTHR47926">
    <property type="entry name" value="PENTATRICOPEPTIDE REPEAT-CONTAINING PROTEIN"/>
    <property type="match status" value="1"/>
</dbReference>
<evidence type="ECO:0000313" key="3">
    <source>
        <dbReference type="EMBL" id="KAL2456346.1"/>
    </source>
</evidence>